<feature type="active site" description="Proton acceptor" evidence="3 4">
    <location>
        <position position="24"/>
    </location>
</feature>
<keyword evidence="8" id="KW-1185">Reference proteome</keyword>
<dbReference type="PIRSF" id="PIRSF001399">
    <property type="entry name" value="DHquinase_II"/>
    <property type="match status" value="1"/>
</dbReference>
<dbReference type="EC" id="4.2.1.10" evidence="3"/>
<feature type="binding site" evidence="3 5">
    <location>
        <begin position="102"/>
        <end position="103"/>
    </location>
    <ligand>
        <name>substrate</name>
    </ligand>
</feature>
<dbReference type="CDD" id="cd00466">
    <property type="entry name" value="DHQase_II"/>
    <property type="match status" value="1"/>
</dbReference>
<feature type="binding site" evidence="3 5">
    <location>
        <position position="81"/>
    </location>
    <ligand>
        <name>substrate</name>
    </ligand>
</feature>
<comment type="pathway">
    <text evidence="3">Aromatic compound metabolism; 3,4-dihydroxybenzoate biosynthesis; 3,4-dihydroxybenzoate from 3-dehydroquinate: step 1/2.</text>
</comment>
<feature type="binding site" evidence="3 5">
    <location>
        <position position="88"/>
    </location>
    <ligand>
        <name>substrate</name>
    </ligand>
</feature>
<evidence type="ECO:0000256" key="5">
    <source>
        <dbReference type="PIRSR" id="PIRSR001399-2"/>
    </source>
</evidence>
<dbReference type="NCBIfam" id="NF003806">
    <property type="entry name" value="PRK05395.1-3"/>
    <property type="match status" value="1"/>
</dbReference>
<evidence type="ECO:0000256" key="6">
    <source>
        <dbReference type="PIRSR" id="PIRSR001399-3"/>
    </source>
</evidence>
<gene>
    <name evidence="7" type="primary">QUTE2_2</name>
    <name evidence="3" type="synonym">qutE</name>
    <name evidence="7" type="ORF">NW762_004582</name>
</gene>
<dbReference type="GO" id="GO:0019631">
    <property type="term" value="P:quinate catabolic process"/>
    <property type="evidence" value="ECO:0007669"/>
    <property type="project" value="TreeGrafter"/>
</dbReference>
<dbReference type="InterPro" id="IPR001874">
    <property type="entry name" value="DHquinase_II"/>
</dbReference>
<protein>
    <recommendedName>
        <fullName evidence="3">Catabolic 3-dehydroquinase</fullName>
        <shortName evidence="3">cDHQase</shortName>
        <ecNumber evidence="3">4.2.1.10</ecNumber>
    </recommendedName>
    <alternativeName>
        <fullName evidence="3">3-dehydroquinate dehydratase</fullName>
    </alternativeName>
</protein>
<dbReference type="SUPFAM" id="SSF52304">
    <property type="entry name" value="Type II 3-dehydroquinate dehydratase"/>
    <property type="match status" value="1"/>
</dbReference>
<evidence type="ECO:0000256" key="1">
    <source>
        <dbReference type="ARBA" id="ARBA00022911"/>
    </source>
</evidence>
<dbReference type="InterPro" id="IPR018509">
    <property type="entry name" value="DHquinase_II_CS"/>
</dbReference>
<comment type="subunit">
    <text evidence="3">Homododecamer. Adopts a ring-like structure, composed of an arrangement of two hexameric rings stacked on top of one another.</text>
</comment>
<sequence length="169" mass="18849">MTRVILLINGPNLNLLGFREPHIYGSTTLQDVIASARAQAKELDVILQDFQSNHEGNIIDRIHEARRNVDVIIINPGAYTHTSVAIRDALLGVDIPFIEIHVTNPHTREPFRHHSFLCDKSTAIICGMGTHGYTAAVNFAASHLKIKEREIISEKVPIELKENGQSLKD</sequence>
<feature type="active site" description="Proton donor" evidence="3 4">
    <location>
        <position position="101"/>
    </location>
</feature>
<dbReference type="InterPro" id="IPR036441">
    <property type="entry name" value="DHquinase_II_sf"/>
</dbReference>
<dbReference type="Proteomes" id="UP001152049">
    <property type="component" value="Unassembled WGS sequence"/>
</dbReference>
<dbReference type="Pfam" id="PF01220">
    <property type="entry name" value="DHquinase_II"/>
    <property type="match status" value="1"/>
</dbReference>
<dbReference type="EMBL" id="JAOQAZ010000006">
    <property type="protein sequence ID" value="KAJ4265297.1"/>
    <property type="molecule type" value="Genomic_DNA"/>
</dbReference>
<dbReference type="Gene3D" id="3.40.50.9100">
    <property type="entry name" value="Dehydroquinase, class II"/>
    <property type="match status" value="1"/>
</dbReference>
<dbReference type="NCBIfam" id="NF003807">
    <property type="entry name" value="PRK05395.1-4"/>
    <property type="match status" value="1"/>
</dbReference>
<evidence type="ECO:0000256" key="2">
    <source>
        <dbReference type="ARBA" id="ARBA00023239"/>
    </source>
</evidence>
<comment type="catalytic activity">
    <reaction evidence="3">
        <text>3-dehydroquinate = 3-dehydroshikimate + H2O</text>
        <dbReference type="Rhea" id="RHEA:21096"/>
        <dbReference type="ChEBI" id="CHEBI:15377"/>
        <dbReference type="ChEBI" id="CHEBI:16630"/>
        <dbReference type="ChEBI" id="CHEBI:32364"/>
        <dbReference type="EC" id="4.2.1.10"/>
    </reaction>
</comment>
<proteinExistence type="inferred from homology"/>
<dbReference type="PROSITE" id="PS01029">
    <property type="entry name" value="DEHYDROQUINASE_II"/>
    <property type="match status" value="1"/>
</dbReference>
<dbReference type="GO" id="GO:0046279">
    <property type="term" value="P:3,4-dihydroxybenzoate biosynthetic process"/>
    <property type="evidence" value="ECO:0007669"/>
    <property type="project" value="UniProtKB-UniRule"/>
</dbReference>
<dbReference type="NCBIfam" id="NF003804">
    <property type="entry name" value="PRK05395.1-1"/>
    <property type="match status" value="1"/>
</dbReference>
<keyword evidence="1 3" id="KW-0672">Quinate metabolism</keyword>
<dbReference type="GO" id="GO:0003855">
    <property type="term" value="F:3-dehydroquinate dehydratase activity"/>
    <property type="evidence" value="ECO:0007669"/>
    <property type="project" value="UniProtKB-UniRule"/>
</dbReference>
<accession>A0A9W8VH03</accession>
<reference evidence="7" key="1">
    <citation type="submission" date="2022-09" db="EMBL/GenBank/DDBJ databases">
        <title>Fusarium specimens isolated from Avocado Roots.</title>
        <authorList>
            <person name="Stajich J."/>
            <person name="Roper C."/>
            <person name="Heimlech-Rivalta G."/>
        </authorList>
    </citation>
    <scope>NUCLEOTIDE SEQUENCE</scope>
    <source>
        <strain evidence="7">CF00136</strain>
    </source>
</reference>
<feature type="site" description="Transition state stabilizer" evidence="3 6">
    <location>
        <position position="19"/>
    </location>
</feature>
<feature type="binding site" evidence="3 5">
    <location>
        <position position="112"/>
    </location>
    <ligand>
        <name>substrate</name>
    </ligand>
</feature>
<comment type="similarity">
    <text evidence="3">Belongs to the type-II 3-dehydroquinase family.</text>
</comment>
<evidence type="ECO:0000313" key="8">
    <source>
        <dbReference type="Proteomes" id="UP001152049"/>
    </source>
</evidence>
<dbReference type="HAMAP" id="MF_00169">
    <property type="entry name" value="AroQ"/>
    <property type="match status" value="1"/>
</dbReference>
<evidence type="ECO:0000256" key="3">
    <source>
        <dbReference type="HAMAP-Rule" id="MF_03136"/>
    </source>
</evidence>
<keyword evidence="2 3" id="KW-0456">Lyase</keyword>
<evidence type="ECO:0000313" key="7">
    <source>
        <dbReference type="EMBL" id="KAJ4265297.1"/>
    </source>
</evidence>
<name>A0A9W8VH03_9HYPO</name>
<evidence type="ECO:0000256" key="4">
    <source>
        <dbReference type="PIRSR" id="PIRSR001399-1"/>
    </source>
</evidence>
<dbReference type="PANTHER" id="PTHR21272">
    <property type="entry name" value="CATABOLIC 3-DEHYDROQUINASE"/>
    <property type="match status" value="1"/>
</dbReference>
<dbReference type="PANTHER" id="PTHR21272:SF3">
    <property type="entry name" value="CATABOLIC 3-DEHYDROQUINASE"/>
    <property type="match status" value="1"/>
</dbReference>
<feature type="binding site" evidence="3 5">
    <location>
        <position position="75"/>
    </location>
    <ligand>
        <name>substrate</name>
    </ligand>
</feature>
<dbReference type="NCBIfam" id="NF003805">
    <property type="entry name" value="PRK05395.1-2"/>
    <property type="match status" value="1"/>
</dbReference>
<dbReference type="OrthoDB" id="8191625at2759"/>
<comment type="function">
    <text evidence="3">Is involved in the catabolism of quinate. Allows the utilization of quinate as carbon source via the beta-ketoadipate pathway.</text>
</comment>
<organism evidence="7 8">
    <name type="scientific">Fusarium torreyae</name>
    <dbReference type="NCBI Taxonomy" id="1237075"/>
    <lineage>
        <taxon>Eukaryota</taxon>
        <taxon>Fungi</taxon>
        <taxon>Dikarya</taxon>
        <taxon>Ascomycota</taxon>
        <taxon>Pezizomycotina</taxon>
        <taxon>Sordariomycetes</taxon>
        <taxon>Hypocreomycetidae</taxon>
        <taxon>Hypocreales</taxon>
        <taxon>Nectriaceae</taxon>
        <taxon>Fusarium</taxon>
    </lineage>
</organism>
<dbReference type="NCBIfam" id="TIGR01088">
    <property type="entry name" value="aroQ"/>
    <property type="match status" value="1"/>
</dbReference>
<dbReference type="AlphaFoldDB" id="A0A9W8VH03"/>
<comment type="caution">
    <text evidence="7">The sequence shown here is derived from an EMBL/GenBank/DDBJ whole genome shotgun (WGS) entry which is preliminary data.</text>
</comment>